<dbReference type="PROSITE" id="PS51704">
    <property type="entry name" value="GP_PDE"/>
    <property type="match status" value="1"/>
</dbReference>
<accession>A0A1W1W7B2</accession>
<proteinExistence type="predicted"/>
<evidence type="ECO:0000313" key="3">
    <source>
        <dbReference type="Proteomes" id="UP000192660"/>
    </source>
</evidence>
<dbReference type="InterPro" id="IPR017946">
    <property type="entry name" value="PLC-like_Pdiesterase_TIM-brl"/>
</dbReference>
<name>A0A1W1W7B2_SULTA</name>
<organism evidence="2 3">
    <name type="scientific">Sulfobacillus thermosulfidooxidans (strain DSM 9293 / VKM B-1269 / AT-1)</name>
    <dbReference type="NCBI Taxonomy" id="929705"/>
    <lineage>
        <taxon>Bacteria</taxon>
        <taxon>Bacillati</taxon>
        <taxon>Bacillota</taxon>
        <taxon>Clostridia</taxon>
        <taxon>Eubacteriales</taxon>
        <taxon>Clostridiales Family XVII. Incertae Sedis</taxon>
        <taxon>Sulfobacillus</taxon>
    </lineage>
</organism>
<dbReference type="GO" id="GO:0006629">
    <property type="term" value="P:lipid metabolic process"/>
    <property type="evidence" value="ECO:0007669"/>
    <property type="project" value="InterPro"/>
</dbReference>
<reference evidence="3" key="1">
    <citation type="submission" date="2017-04" db="EMBL/GenBank/DDBJ databases">
        <authorList>
            <person name="Varghese N."/>
            <person name="Submissions S."/>
        </authorList>
    </citation>
    <scope>NUCLEOTIDE SEQUENCE [LARGE SCALE GENOMIC DNA]</scope>
    <source>
        <strain evidence="3">DSM 9293</strain>
    </source>
</reference>
<protein>
    <submittedName>
        <fullName evidence="2">Glycerophosphoryl diester phosphodiesterase</fullName>
    </submittedName>
</protein>
<dbReference type="Proteomes" id="UP000192660">
    <property type="component" value="Unassembled WGS sequence"/>
</dbReference>
<dbReference type="GO" id="GO:0008081">
    <property type="term" value="F:phosphoric diester hydrolase activity"/>
    <property type="evidence" value="ECO:0007669"/>
    <property type="project" value="InterPro"/>
</dbReference>
<gene>
    <name evidence="2" type="ORF">SAMN00768000_0409</name>
</gene>
<keyword evidence="3" id="KW-1185">Reference proteome</keyword>
<dbReference type="OrthoDB" id="384721at2"/>
<evidence type="ECO:0000313" key="2">
    <source>
        <dbReference type="EMBL" id="SMC02191.1"/>
    </source>
</evidence>
<dbReference type="CDD" id="cd08556">
    <property type="entry name" value="GDPD"/>
    <property type="match status" value="1"/>
</dbReference>
<dbReference type="EMBL" id="FWWY01000001">
    <property type="protein sequence ID" value="SMC02191.1"/>
    <property type="molecule type" value="Genomic_DNA"/>
</dbReference>
<dbReference type="AlphaFoldDB" id="A0A1W1W7B2"/>
<evidence type="ECO:0000259" key="1">
    <source>
        <dbReference type="PROSITE" id="PS51704"/>
    </source>
</evidence>
<feature type="domain" description="GP-PDE" evidence="1">
    <location>
        <begin position="10"/>
        <end position="234"/>
    </location>
</feature>
<dbReference type="Pfam" id="PF03009">
    <property type="entry name" value="GDPD"/>
    <property type="match status" value="1"/>
</dbReference>
<sequence>MFWGYKQMKPLIWAHRGYAARYPENSLPAFFDAYHAGAHGIECDLQMARDGTIVLAHDAALRGVDGQPILIKDLDWLEIQVLTQGRMNRLEDLAQLPQGLFMNLELKEQGPLDALFVDRLVPIMEHDHWKNRILFSSFSGTLLTLLEKRLPHISRAALWASWLPDPEEFASLVHVDAVHVAAPFLNLESLNRYHQAGYRLAVWNLQNAQVMTEWIHHGIDGVIIDNPLWMAEIPK</sequence>
<dbReference type="SUPFAM" id="SSF51695">
    <property type="entry name" value="PLC-like phosphodiesterases"/>
    <property type="match status" value="1"/>
</dbReference>
<dbReference type="Gene3D" id="3.20.20.190">
    <property type="entry name" value="Phosphatidylinositol (PI) phosphodiesterase"/>
    <property type="match status" value="1"/>
</dbReference>
<dbReference type="RefSeq" id="WP_020376282.1">
    <property type="nucleotide sequence ID" value="NZ_FWWY01000001.1"/>
</dbReference>
<dbReference type="STRING" id="28034.BFX07_02980"/>
<dbReference type="PANTHER" id="PTHR46211:SF1">
    <property type="entry name" value="GLYCEROPHOSPHODIESTER PHOSPHODIESTERASE, CYTOPLASMIC"/>
    <property type="match status" value="1"/>
</dbReference>
<dbReference type="PANTHER" id="PTHR46211">
    <property type="entry name" value="GLYCEROPHOSPHORYL DIESTER PHOSPHODIESTERASE"/>
    <property type="match status" value="1"/>
</dbReference>
<dbReference type="InterPro" id="IPR030395">
    <property type="entry name" value="GP_PDE_dom"/>
</dbReference>